<keyword evidence="10" id="KW-0175">Coiled coil</keyword>
<evidence type="ECO:0000256" key="5">
    <source>
        <dbReference type="ARBA" id="ARBA00022763"/>
    </source>
</evidence>
<dbReference type="RefSeq" id="WP_092067353.1">
    <property type="nucleotide sequence ID" value="NZ_FNHB01000001.1"/>
</dbReference>
<evidence type="ECO:0000259" key="11">
    <source>
        <dbReference type="Pfam" id="PF02463"/>
    </source>
</evidence>
<protein>
    <recommendedName>
        <fullName evidence="3 9">DNA repair protein RecN</fullName>
    </recommendedName>
    <alternativeName>
        <fullName evidence="8 9">Recombination protein N</fullName>
    </alternativeName>
</protein>
<dbReference type="PANTHER" id="PTHR11059:SF0">
    <property type="entry name" value="DNA REPAIR PROTEIN RECN"/>
    <property type="match status" value="1"/>
</dbReference>
<accession>A0A1G9KZZ2</accession>
<dbReference type="PIRSF" id="PIRSF003128">
    <property type="entry name" value="RecN"/>
    <property type="match status" value="1"/>
</dbReference>
<evidence type="ECO:0000256" key="6">
    <source>
        <dbReference type="ARBA" id="ARBA00022840"/>
    </source>
</evidence>
<dbReference type="STRING" id="146817.SAMN04488502_101173"/>
<name>A0A1G9KZZ2_9FIRM</name>
<dbReference type="PANTHER" id="PTHR11059">
    <property type="entry name" value="DNA REPAIR PROTEIN RECN"/>
    <property type="match status" value="1"/>
</dbReference>
<dbReference type="GO" id="GO:0006310">
    <property type="term" value="P:DNA recombination"/>
    <property type="evidence" value="ECO:0007669"/>
    <property type="project" value="InterPro"/>
</dbReference>
<evidence type="ECO:0000313" key="13">
    <source>
        <dbReference type="Proteomes" id="UP000214880"/>
    </source>
</evidence>
<dbReference type="NCBIfam" id="TIGR00634">
    <property type="entry name" value="recN"/>
    <property type="match status" value="1"/>
</dbReference>
<dbReference type="OrthoDB" id="9806954at2"/>
<organism evidence="12 13">
    <name type="scientific">Dendrosporobacter quercicolus</name>
    <dbReference type="NCBI Taxonomy" id="146817"/>
    <lineage>
        <taxon>Bacteria</taxon>
        <taxon>Bacillati</taxon>
        <taxon>Bacillota</taxon>
        <taxon>Negativicutes</taxon>
        <taxon>Selenomonadales</taxon>
        <taxon>Sporomusaceae</taxon>
        <taxon>Dendrosporobacter</taxon>
    </lineage>
</organism>
<dbReference type="Pfam" id="PF02463">
    <property type="entry name" value="SMC_N"/>
    <property type="match status" value="1"/>
</dbReference>
<dbReference type="InterPro" id="IPR004604">
    <property type="entry name" value="DNA_recomb/repair_RecN"/>
</dbReference>
<sequence>MLKTLTVLNFALIEQAIVDFTAGLNILTGETGAGKSILIDAFGVILGNRASTDHIRKGAEALRVEAVFDTAGNTAVSELLEGQAIAAEEDGTLIISRRFTRNGKNAITVNGCHVTLGFLRLLGQRLVDMHGQHENQSLLRPETQRLLLDSFSTELKAKLELYRSVYDKWLAISRELTASESKSRERAQRLDMLKWQTDEIAAASLKPGEDSELAAQIKVLANAEKITASLHQAYSILNDGGKGHGAVIGGLAQIKRELETVVRYNSKFEAQLTVITDALYQLEDCSRELRNDYESLEFNPQRLASLQARLELIDKLAKKYGPSTQDILDYYQQAQQELISMAGYDDLLDALGRQKDELERNLSGLARELTLLRTTNAALLAEEIEQHLIHLGMPKAKLQIAVTETGHFTAAGCNEISFLFSANAGEEPQAVHKVASGGELSRLALAIKTVCAARDNVGTMVFDEIDSGIGGQTAQMVAERIAMVAAAKQVLCITHLPQIAAMADAHIYLEKQADDERTITKIRCLTKAEQLTELARMLSGTVTDLALDNAAQMLQFALNKKEKWKNKA</sequence>
<dbReference type="GO" id="GO:0005524">
    <property type="term" value="F:ATP binding"/>
    <property type="evidence" value="ECO:0007669"/>
    <property type="project" value="UniProtKB-KW"/>
</dbReference>
<comment type="similarity">
    <text evidence="2 9">Belongs to the RecN family.</text>
</comment>
<dbReference type="Gene3D" id="3.40.50.300">
    <property type="entry name" value="P-loop containing nucleotide triphosphate hydrolases"/>
    <property type="match status" value="2"/>
</dbReference>
<dbReference type="GO" id="GO:0006281">
    <property type="term" value="P:DNA repair"/>
    <property type="evidence" value="ECO:0007669"/>
    <property type="project" value="UniProtKB-KW"/>
</dbReference>
<dbReference type="Proteomes" id="UP000214880">
    <property type="component" value="Unassembled WGS sequence"/>
</dbReference>
<keyword evidence="7 9" id="KW-0234">DNA repair</keyword>
<dbReference type="FunFam" id="3.40.50.300:FF:000356">
    <property type="entry name" value="DNA repair protein RecN"/>
    <property type="match status" value="1"/>
</dbReference>
<evidence type="ECO:0000313" key="12">
    <source>
        <dbReference type="EMBL" id="SDL55017.1"/>
    </source>
</evidence>
<evidence type="ECO:0000256" key="2">
    <source>
        <dbReference type="ARBA" id="ARBA00009441"/>
    </source>
</evidence>
<dbReference type="EMBL" id="FNHB01000001">
    <property type="protein sequence ID" value="SDL55017.1"/>
    <property type="molecule type" value="Genomic_DNA"/>
</dbReference>
<dbReference type="GO" id="GO:0043590">
    <property type="term" value="C:bacterial nucleoid"/>
    <property type="evidence" value="ECO:0007669"/>
    <property type="project" value="TreeGrafter"/>
</dbReference>
<dbReference type="InterPro" id="IPR027417">
    <property type="entry name" value="P-loop_NTPase"/>
</dbReference>
<keyword evidence="4" id="KW-0547">Nucleotide-binding</keyword>
<evidence type="ECO:0000256" key="10">
    <source>
        <dbReference type="SAM" id="Coils"/>
    </source>
</evidence>
<evidence type="ECO:0000256" key="8">
    <source>
        <dbReference type="ARBA" id="ARBA00033408"/>
    </source>
</evidence>
<dbReference type="GO" id="GO:0009432">
    <property type="term" value="P:SOS response"/>
    <property type="evidence" value="ECO:0007669"/>
    <property type="project" value="TreeGrafter"/>
</dbReference>
<evidence type="ECO:0000256" key="9">
    <source>
        <dbReference type="PIRNR" id="PIRNR003128"/>
    </source>
</evidence>
<feature type="coiled-coil region" evidence="10">
    <location>
        <begin position="341"/>
        <end position="375"/>
    </location>
</feature>
<dbReference type="InterPro" id="IPR003395">
    <property type="entry name" value="RecF/RecN/SMC_N"/>
</dbReference>
<keyword evidence="5 9" id="KW-0227">DNA damage</keyword>
<evidence type="ECO:0000256" key="7">
    <source>
        <dbReference type="ARBA" id="ARBA00023204"/>
    </source>
</evidence>
<keyword evidence="13" id="KW-1185">Reference proteome</keyword>
<feature type="domain" description="RecF/RecN/SMC N-terminal" evidence="11">
    <location>
        <begin position="1"/>
        <end position="513"/>
    </location>
</feature>
<gene>
    <name evidence="12" type="ORF">SAMN04488502_101173</name>
</gene>
<proteinExistence type="inferred from homology"/>
<evidence type="ECO:0000256" key="4">
    <source>
        <dbReference type="ARBA" id="ARBA00022741"/>
    </source>
</evidence>
<keyword evidence="6" id="KW-0067">ATP-binding</keyword>
<evidence type="ECO:0000256" key="1">
    <source>
        <dbReference type="ARBA" id="ARBA00003618"/>
    </source>
</evidence>
<dbReference type="AlphaFoldDB" id="A0A1G9KZZ2"/>
<reference evidence="12 13" key="1">
    <citation type="submission" date="2016-10" db="EMBL/GenBank/DDBJ databases">
        <authorList>
            <person name="de Groot N.N."/>
        </authorList>
    </citation>
    <scope>NUCLEOTIDE SEQUENCE [LARGE SCALE GENOMIC DNA]</scope>
    <source>
        <strain evidence="12 13">DSM 1736</strain>
    </source>
</reference>
<dbReference type="SUPFAM" id="SSF52540">
    <property type="entry name" value="P-loop containing nucleoside triphosphate hydrolases"/>
    <property type="match status" value="2"/>
</dbReference>
<comment type="function">
    <text evidence="1 9">May be involved in recombinational repair of damaged DNA.</text>
</comment>
<dbReference type="CDD" id="cd03241">
    <property type="entry name" value="ABC_RecN"/>
    <property type="match status" value="2"/>
</dbReference>
<dbReference type="FunFam" id="3.40.50.300:FF:000319">
    <property type="entry name" value="DNA repair protein RecN"/>
    <property type="match status" value="1"/>
</dbReference>
<evidence type="ECO:0000256" key="3">
    <source>
        <dbReference type="ARBA" id="ARBA00021315"/>
    </source>
</evidence>